<sequence>MKIDRIALAEFRRFREPLVLDGLSDGINLFVGHNEAGKSTIAMAIRAAFLERSRTRTVTDFAPWGTSGARPSVDIDFRIGARTYALRKRFLTRSRCELAIGTCDAPGGADMAGMAGHAGGGAATRLEGEAAEDALAALIGFEFPSKGQSQPKQAGVPGLLWIRQGEGQELVDPAAHAGTHLRDALQRLSGEMASADGDRLFSRVAAERGELLDARLGRPKGIYREAEDALSASRQQVDALRRQKIQFDSDVDQLAQLRAAHQAVASEQPWAAFEAQADAARRQLAAVVEARDQTLALRREQAQAEALQAELHAQVRRDQDEDDALRAQLREAAAQGIAAEEARTLLDDARARHDVRAAALAQARERHAAAQSLAERRDIDAQLATWRREAAQLDATLTEAVRLQGDIEALEMAARSDTRAPSLPADLDALRRVEQTLAECRIRQEAAATRLHYWLDAGTALRLAHAPGEGAADGLAGDTAARAVDTDTASAGGTAAKSVATDTAGAVDATAAVLSGAGERWLTAGTDLHLPGIGRLRIAPGGRDLPELSRQIEHALRARADLLQRLGAESLAAAQVRQEDHARRLRDLDAARKELAIRAPEGPAGVRRALDIGRQREQALVLRRATLPGGAEGGTEGGAEAAAGASMAAGDVSHRLVAQTRLECDAAQTALERALAARTLAEARFNTALATARLLDEQSQARARAHRDALRQQERAALVARLVEARGLADDLRRRGDAVAAALDAQHGELLEQDVQRFERSAAIAREAQQRRHHDILILTGALEQAGASGVGEALLLAEAETEHLGRRRDEIARRADGLQLLWTLLNEKRDAATLRLQAPLVRRLNHYLALLFPGARLQLGDDLLPVDLHRADQQDALHSLSFGTREQLGLLVRLAYADLLREAGRPTLLLLDDALVHADAQRRALIKRALFDAALRHQILMFTCHGEAWQDLGAAQRTVG</sequence>
<keyword evidence="1" id="KW-0175">Coiled coil</keyword>
<dbReference type="PANTHER" id="PTHR41259">
    <property type="entry name" value="DOUBLE-STRAND BREAK REPAIR RAD50 ATPASE, PUTATIVE-RELATED"/>
    <property type="match status" value="1"/>
</dbReference>
<comment type="caution">
    <text evidence="3">The sequence shown here is derived from an EMBL/GenBank/DDBJ whole genome shotgun (WGS) entry which is preliminary data.</text>
</comment>
<proteinExistence type="predicted"/>
<evidence type="ECO:0000313" key="3">
    <source>
        <dbReference type="EMBL" id="MCY0389391.1"/>
    </source>
</evidence>
<dbReference type="InterPro" id="IPR038729">
    <property type="entry name" value="Rad50/SbcC_AAA"/>
</dbReference>
<gene>
    <name evidence="3" type="ORF">OVY01_19790</name>
</gene>
<dbReference type="SUPFAM" id="SSF52540">
    <property type="entry name" value="P-loop containing nucleoside triphosphate hydrolases"/>
    <property type="match status" value="1"/>
</dbReference>
<evidence type="ECO:0000313" key="4">
    <source>
        <dbReference type="Proteomes" id="UP001082899"/>
    </source>
</evidence>
<name>A0ABT3ZS66_9BURK</name>
<dbReference type="Proteomes" id="UP001082899">
    <property type="component" value="Unassembled WGS sequence"/>
</dbReference>
<reference evidence="3" key="1">
    <citation type="submission" date="2022-11" db="EMBL/GenBank/DDBJ databases">
        <title>Robbsia betulipollinis sp. nov., isolated from pollen of birch (Betula pendula).</title>
        <authorList>
            <person name="Shi H."/>
            <person name="Ambika Manirajan B."/>
            <person name="Ratering S."/>
            <person name="Geissler-Plaum R."/>
            <person name="Schnell S."/>
        </authorList>
    </citation>
    <scope>NUCLEOTIDE SEQUENCE</scope>
    <source>
        <strain evidence="3">Bb-Pol-6</strain>
    </source>
</reference>
<dbReference type="InterPro" id="IPR027417">
    <property type="entry name" value="P-loop_NTPase"/>
</dbReference>
<dbReference type="PANTHER" id="PTHR41259:SF1">
    <property type="entry name" value="DOUBLE-STRAND BREAK REPAIR RAD50 ATPASE, PUTATIVE-RELATED"/>
    <property type="match status" value="1"/>
</dbReference>
<accession>A0ABT3ZS66</accession>
<protein>
    <submittedName>
        <fullName evidence="3">AAA family ATPase</fullName>
    </submittedName>
</protein>
<evidence type="ECO:0000259" key="2">
    <source>
        <dbReference type="Pfam" id="PF13476"/>
    </source>
</evidence>
<evidence type="ECO:0000256" key="1">
    <source>
        <dbReference type="SAM" id="Coils"/>
    </source>
</evidence>
<organism evidence="3 4">
    <name type="scientific">Robbsia betulipollinis</name>
    <dbReference type="NCBI Taxonomy" id="2981849"/>
    <lineage>
        <taxon>Bacteria</taxon>
        <taxon>Pseudomonadati</taxon>
        <taxon>Pseudomonadota</taxon>
        <taxon>Betaproteobacteria</taxon>
        <taxon>Burkholderiales</taxon>
        <taxon>Burkholderiaceae</taxon>
        <taxon>Robbsia</taxon>
    </lineage>
</organism>
<feature type="domain" description="Rad50/SbcC-type AAA" evidence="2">
    <location>
        <begin position="6"/>
        <end position="56"/>
    </location>
</feature>
<keyword evidence="4" id="KW-1185">Reference proteome</keyword>
<dbReference type="Gene3D" id="3.40.50.300">
    <property type="entry name" value="P-loop containing nucleotide triphosphate hydrolases"/>
    <property type="match status" value="2"/>
</dbReference>
<dbReference type="Pfam" id="PF13476">
    <property type="entry name" value="AAA_23"/>
    <property type="match status" value="1"/>
</dbReference>
<dbReference type="EMBL" id="JAPMXC010000010">
    <property type="protein sequence ID" value="MCY0389391.1"/>
    <property type="molecule type" value="Genomic_DNA"/>
</dbReference>
<feature type="coiled-coil region" evidence="1">
    <location>
        <begin position="290"/>
        <end position="317"/>
    </location>
</feature>